<dbReference type="PROSITE" id="PS51910">
    <property type="entry name" value="GH18_2"/>
    <property type="match status" value="1"/>
</dbReference>
<evidence type="ECO:0000256" key="9">
    <source>
        <dbReference type="ARBA" id="ARBA00023228"/>
    </source>
</evidence>
<evidence type="ECO:0000256" key="1">
    <source>
        <dbReference type="ARBA" id="ARBA00004371"/>
    </source>
</evidence>
<dbReference type="InterPro" id="IPR029070">
    <property type="entry name" value="Chitinase_insertion_sf"/>
</dbReference>
<dbReference type="InterPro" id="IPR011583">
    <property type="entry name" value="Chitinase_II/V-like_cat"/>
</dbReference>
<dbReference type="GO" id="GO:0016798">
    <property type="term" value="F:hydrolase activity, acting on glycosyl bonds"/>
    <property type="evidence" value="ECO:0007669"/>
    <property type="project" value="UniProtKB-KW"/>
</dbReference>
<dbReference type="FunFam" id="3.10.50.10:FF:000006">
    <property type="entry name" value="Chitobiase, di-N-acetyl"/>
    <property type="match status" value="1"/>
</dbReference>
<dbReference type="Gene3D" id="2.20.90.10">
    <property type="entry name" value="Vitellinogen, beta-sheet shell domain"/>
    <property type="match status" value="1"/>
</dbReference>
<dbReference type="InterPro" id="IPR001846">
    <property type="entry name" value="VWF_type-D"/>
</dbReference>
<dbReference type="InterPro" id="IPR015817">
    <property type="entry name" value="Vitellinogen_open_b-sht_sub1"/>
</dbReference>
<dbReference type="Pfam" id="PF09175">
    <property type="entry name" value="Vit_b-sht_shell"/>
    <property type="match status" value="1"/>
</dbReference>
<evidence type="ECO:0000256" key="7">
    <source>
        <dbReference type="ARBA" id="ARBA00023157"/>
    </source>
</evidence>
<feature type="domain" description="Vitellogenin" evidence="15">
    <location>
        <begin position="1"/>
        <end position="326"/>
    </location>
</feature>
<dbReference type="Gene3D" id="3.10.50.10">
    <property type="match status" value="1"/>
</dbReference>
<dbReference type="GO" id="GO:0071391">
    <property type="term" value="P:cellular response to estrogen stimulus"/>
    <property type="evidence" value="ECO:0007669"/>
    <property type="project" value="TreeGrafter"/>
</dbReference>
<dbReference type="InterPro" id="IPR001747">
    <property type="entry name" value="Vitellogenin_N"/>
</dbReference>
<dbReference type="PROSITE" id="PS51211">
    <property type="entry name" value="VITELLOGENIN"/>
    <property type="match status" value="1"/>
</dbReference>
<dbReference type="InterPro" id="IPR015255">
    <property type="entry name" value="Vitellinogen_open_b-sht"/>
</dbReference>
<dbReference type="InterPro" id="IPR015819">
    <property type="entry name" value="Lipid_transp_b-sht_shell"/>
</dbReference>
<dbReference type="Proteomes" id="UP000287033">
    <property type="component" value="Unassembled WGS sequence"/>
</dbReference>
<dbReference type="PROSITE" id="PS51233">
    <property type="entry name" value="VWFD"/>
    <property type="match status" value="1"/>
</dbReference>
<dbReference type="SMART" id="SM01169">
    <property type="entry name" value="DUF1943"/>
    <property type="match status" value="1"/>
</dbReference>
<dbReference type="GO" id="GO:0008061">
    <property type="term" value="F:chitin binding"/>
    <property type="evidence" value="ECO:0007669"/>
    <property type="project" value="InterPro"/>
</dbReference>
<dbReference type="PANTHER" id="PTHR23345">
    <property type="entry name" value="VITELLOGENIN-RELATED"/>
    <property type="match status" value="1"/>
</dbReference>
<dbReference type="GO" id="GO:0005764">
    <property type="term" value="C:lysosome"/>
    <property type="evidence" value="ECO:0007669"/>
    <property type="project" value="UniProtKB-SubCell"/>
</dbReference>
<dbReference type="Pfam" id="PF00094">
    <property type="entry name" value="VWD"/>
    <property type="match status" value="1"/>
</dbReference>
<keyword evidence="10" id="KW-0326">Glycosidase</keyword>
<keyword evidence="9" id="KW-0458">Lysosome</keyword>
<evidence type="ECO:0000256" key="8">
    <source>
        <dbReference type="ARBA" id="ARBA00023180"/>
    </source>
</evidence>
<keyword evidence="4" id="KW-0732">Signal</keyword>
<dbReference type="Gene3D" id="2.30.230.10">
    <property type="entry name" value="Lipovitellin, beta-sheet shell regions, chain A"/>
    <property type="match status" value="1"/>
</dbReference>
<keyword evidence="3" id="KW-0597">Phosphoprotein</keyword>
<dbReference type="SMART" id="SM00636">
    <property type="entry name" value="Glyco_18"/>
    <property type="match status" value="1"/>
</dbReference>
<protein>
    <recommendedName>
        <fullName evidence="12">Di-N-acetylchitobiase</fullName>
    </recommendedName>
</protein>
<dbReference type="Gene3D" id="1.25.10.20">
    <property type="entry name" value="Vitellinogen, superhelical"/>
    <property type="match status" value="1"/>
</dbReference>
<dbReference type="Gene3D" id="2.20.50.20">
    <property type="entry name" value="Lipovitellin. Chain A, domain 3"/>
    <property type="match status" value="1"/>
</dbReference>
<dbReference type="InterPro" id="IPR001223">
    <property type="entry name" value="Glyco_hydro18_cat"/>
</dbReference>
<evidence type="ECO:0000259" key="17">
    <source>
        <dbReference type="PROSITE" id="PS51910"/>
    </source>
</evidence>
<dbReference type="SMART" id="SM01170">
    <property type="entry name" value="DUF1944"/>
    <property type="match status" value="1"/>
</dbReference>
<dbReference type="GO" id="GO:0005975">
    <property type="term" value="P:carbohydrate metabolic process"/>
    <property type="evidence" value="ECO:0007669"/>
    <property type="project" value="InterPro"/>
</dbReference>
<dbReference type="GO" id="GO:0032355">
    <property type="term" value="P:response to estradiol"/>
    <property type="evidence" value="ECO:0007669"/>
    <property type="project" value="TreeGrafter"/>
</dbReference>
<dbReference type="STRING" id="137246.A0A401RIW1"/>
<keyword evidence="8" id="KW-0325">Glycoprotein</keyword>
<dbReference type="SMART" id="SM00638">
    <property type="entry name" value="LPD_N"/>
    <property type="match status" value="1"/>
</dbReference>
<evidence type="ECO:0000256" key="14">
    <source>
        <dbReference type="SAM" id="MobiDB-lite"/>
    </source>
</evidence>
<evidence type="ECO:0000256" key="13">
    <source>
        <dbReference type="PROSITE-ProRule" id="PRU00557"/>
    </source>
</evidence>
<keyword evidence="7" id="KW-1015">Disulfide bond</keyword>
<evidence type="ECO:0000313" key="18">
    <source>
        <dbReference type="EMBL" id="GCC18118.1"/>
    </source>
</evidence>
<dbReference type="SUPFAM" id="SSF56968">
    <property type="entry name" value="Lipovitellin-phosvitin complex, beta-sheet shell regions"/>
    <property type="match status" value="3"/>
</dbReference>
<dbReference type="SUPFAM" id="SSF51445">
    <property type="entry name" value="(Trans)glycosidases"/>
    <property type="match status" value="1"/>
</dbReference>
<dbReference type="FunFam" id="3.20.20.80:FF:000250">
    <property type="entry name" value="Probable di-N-acetylchitobiase 1"/>
    <property type="match status" value="1"/>
</dbReference>
<reference evidence="18 19" key="1">
    <citation type="journal article" date="2018" name="Nat. Ecol. Evol.">
        <title>Shark genomes provide insights into elasmobranch evolution and the origin of vertebrates.</title>
        <authorList>
            <person name="Hara Y"/>
            <person name="Yamaguchi K"/>
            <person name="Onimaru K"/>
            <person name="Kadota M"/>
            <person name="Koyanagi M"/>
            <person name="Keeley SD"/>
            <person name="Tatsumi K"/>
            <person name="Tanaka K"/>
            <person name="Motone F"/>
            <person name="Kageyama Y"/>
            <person name="Nozu R"/>
            <person name="Adachi N"/>
            <person name="Nishimura O"/>
            <person name="Nakagawa R"/>
            <person name="Tanegashima C"/>
            <person name="Kiyatake I"/>
            <person name="Matsumoto R"/>
            <person name="Murakumo K"/>
            <person name="Nishida K"/>
            <person name="Terakita A"/>
            <person name="Kuratani S"/>
            <person name="Sato K"/>
            <person name="Hyodo S Kuraku.S."/>
        </authorList>
    </citation>
    <scope>NUCLEOTIDE SEQUENCE [LARGE SCALE GENOMIC DNA]</scope>
</reference>
<dbReference type="Pfam" id="PF01347">
    <property type="entry name" value="Vitellogenin_N"/>
    <property type="match status" value="2"/>
</dbReference>
<gene>
    <name evidence="18" type="ORF">chiPu_0017807</name>
</gene>
<evidence type="ECO:0000259" key="16">
    <source>
        <dbReference type="PROSITE" id="PS51233"/>
    </source>
</evidence>
<evidence type="ECO:0000256" key="6">
    <source>
        <dbReference type="ARBA" id="ARBA00022801"/>
    </source>
</evidence>
<comment type="similarity">
    <text evidence="2">Belongs to the glycosyl hydrolase 18 family.</text>
</comment>
<dbReference type="PANTHER" id="PTHR23345:SF15">
    <property type="entry name" value="VITELLOGENIN 1-RELATED"/>
    <property type="match status" value="1"/>
</dbReference>
<dbReference type="InterPro" id="IPR037088">
    <property type="entry name" value="Vitellinogen_b-sht_shell_sf"/>
</dbReference>
<dbReference type="Gene3D" id="2.20.80.10">
    <property type="entry name" value="Lipovitellin-phosvitin complex, chain A, domain 4"/>
    <property type="match status" value="1"/>
</dbReference>
<feature type="domain" description="VWFD" evidence="16">
    <location>
        <begin position="807"/>
        <end position="982"/>
    </location>
</feature>
<dbReference type="EMBL" id="BEZZ01001378">
    <property type="protein sequence ID" value="GCC18118.1"/>
    <property type="molecule type" value="Genomic_DNA"/>
</dbReference>
<name>A0A401RIW1_CHIPU</name>
<feature type="domain" description="GH18" evidence="17">
    <location>
        <begin position="1003"/>
        <end position="1337"/>
    </location>
</feature>
<feature type="region of interest" description="Disordered" evidence="14">
    <location>
        <begin position="521"/>
        <end position="551"/>
    </location>
</feature>
<comment type="caution">
    <text evidence="18">The sequence shown here is derived from an EMBL/GenBank/DDBJ whole genome shotgun (WGS) entry which is preliminary data.</text>
</comment>
<comment type="function">
    <text evidence="11">Involved in the degradation of asparagine-linked glycoproteins. Hydrolyze of N-acetyl-beta-D-glucosamine (1-4)N-acetylglucosamine chitobiose core from the reducing end of the bond, it requires prior cleavage by glycosylasparaginase.</text>
</comment>
<organism evidence="18 19">
    <name type="scientific">Chiloscyllium punctatum</name>
    <name type="common">Brownbanded bambooshark</name>
    <name type="synonym">Hemiscyllium punctatum</name>
    <dbReference type="NCBI Taxonomy" id="137246"/>
    <lineage>
        <taxon>Eukaryota</taxon>
        <taxon>Metazoa</taxon>
        <taxon>Chordata</taxon>
        <taxon>Craniata</taxon>
        <taxon>Vertebrata</taxon>
        <taxon>Chondrichthyes</taxon>
        <taxon>Elasmobranchii</taxon>
        <taxon>Galeomorphii</taxon>
        <taxon>Galeoidea</taxon>
        <taxon>Orectolobiformes</taxon>
        <taxon>Hemiscylliidae</taxon>
        <taxon>Chiloscyllium</taxon>
    </lineage>
</organism>
<keyword evidence="6" id="KW-0378">Hydrolase</keyword>
<evidence type="ECO:0000256" key="4">
    <source>
        <dbReference type="ARBA" id="ARBA00022729"/>
    </source>
</evidence>
<sequence>MYRPWHSVNLWSISSSQLENPQLQELNGIWPKDPFSTLRQLTNKLATHLVMPVKFEYSNGRVGSISAPEKLPEDILNIHRGILNILQITMKKSQNFYDLQERGKNIRASAATTIVLKPSPTGAIIHEVRLRAINQFTPFHELDGTVHLEARHWFLEALPAVGRIESLKFLKSRIQESENVRAELIQVLVLAMHQIRTDRDVLNLAMEIIKLPQITRNRLSRKLVLLAYGSMVFRQCAEKSACPTDLLKPIHDLLIDASSRPFDEDIVLGLKAIGNAGQPESIKNILKLVPGFGTAATNLPLKVRVDAILALRNIARKDPRTVHRMMAGASAKVLLIKTSGSVIPKALLAKVRGHALGASSDLIEVGLRAEGLQEMMMKTSTKDLRKIDSKNIRRILSKFIAWKQLPEEKPLASAYLKLFGQELAFVQLRKDNIDELKQIISDRANKYAKKLKEGVSFRPAKALVAAEMRHVVPTAIGLPMELGIISAAVAMSKANSASDIEKIVLEIQAGSKASSKIIRLSDKQSVPSKDDSNSQRLTLMKQTDQYTVRSRTSQRSFISASSVSESRVLKRRYSSRRRSSRSSSSSSHSASVLKESAQRYLISKLGAPSLVILLRARRSDSRQQGYQLTGYGKMSSRLPRVHLRLVELNESSNWRICADAAMPSSHKVLTSARWGENCEKYRVSVRVSNGRLASHPAVKVKMQWGKIPDNLKYNARAVGDYLPGLAYALGFSQTYQRNPSRQITTLVALTSPRSIDTIIRLPQMTAYYQGLQIPTSLPMHAISVRVQQRGFSGVTEIQDLLLKIDERACIAENDTVTSFDGLELKNPLPNRCYHILTQDCSETPSFILLVRRANIDKRQKEIKLVLARKNTTIEAIPMENGIKLYINDNVQEPNQKIQELADLVSIQQNDTGIILEAPSININQLYFDGTRVQIVLAQMSKQTCGICGRNDGEKKMIMPNHGEASTAERLFESWTYPGQSCRDECTVRSEFVQLGKVMEFEGVESRCYSVEADVAHQLLVFDVGGTDWHHYDFSKVTTIAAFGIYDPQLVCHAHAHDIRVVLKGDVPIKNILDHTQRINWINDQIQLAKQQFMDGINLDLEEAVEFKSEGYYAVTQLVNETTQIFHREIPGSQVTFDVAWKPGCVDGRCYDYAAIAASCDFIFVMSYDMQSQIWDDCIAKANAPYDQTLVGYLDYLKLSIPPAKIVMGVPWYGYDYPCLQLLEAGRCTIRSIPFRGAPCSDLAGPQVPYKDLMRLLPRSITGRFWDDVQKAPYFIYMVNDTYHQVWYDDPQSISIKAAIIKKLNLRGIGMWNGNLLNYDDPKAAIQTKEMWNALNPF</sequence>
<accession>A0A401RIW1</accession>
<dbReference type="InterPro" id="IPR050733">
    <property type="entry name" value="Vitellogenin/Apolipophorin"/>
</dbReference>
<dbReference type="SUPFAM" id="SSF48431">
    <property type="entry name" value="Lipovitellin-phosvitin complex, superhelical domain"/>
    <property type="match status" value="1"/>
</dbReference>
<evidence type="ECO:0000256" key="2">
    <source>
        <dbReference type="ARBA" id="ARBA00009336"/>
    </source>
</evidence>
<feature type="compositionally biased region" description="Basic residues" evidence="14">
    <location>
        <begin position="569"/>
        <end position="580"/>
    </location>
</feature>
<dbReference type="GO" id="GO:0005319">
    <property type="term" value="F:lipid transporter activity"/>
    <property type="evidence" value="ECO:0007669"/>
    <property type="project" value="InterPro"/>
</dbReference>
<dbReference type="Gene3D" id="3.20.20.80">
    <property type="entry name" value="Glycosidases"/>
    <property type="match status" value="1"/>
</dbReference>
<feature type="region of interest" description="Disordered" evidence="14">
    <location>
        <begin position="569"/>
        <end position="590"/>
    </location>
</feature>
<keyword evidence="19" id="KW-1185">Reference proteome</keyword>
<feature type="compositionally biased region" description="Polar residues" evidence="14">
    <location>
        <begin position="534"/>
        <end position="551"/>
    </location>
</feature>
<evidence type="ECO:0000256" key="12">
    <source>
        <dbReference type="ARBA" id="ARBA00074174"/>
    </source>
</evidence>
<proteinExistence type="inferred from homology"/>
<dbReference type="Pfam" id="PF00704">
    <property type="entry name" value="Glyco_hydro_18"/>
    <property type="match status" value="1"/>
</dbReference>
<dbReference type="OrthoDB" id="73875at2759"/>
<dbReference type="InterPro" id="IPR015258">
    <property type="entry name" value="Vitellinogen_b-sht_shell"/>
</dbReference>
<evidence type="ECO:0000313" key="19">
    <source>
        <dbReference type="Proteomes" id="UP000287033"/>
    </source>
</evidence>
<dbReference type="InterPro" id="IPR011030">
    <property type="entry name" value="Lipovitellin_superhlx_dom"/>
</dbReference>
<comment type="subcellular location">
    <subcellularLocation>
        <location evidence="1">Lysosome</location>
    </subcellularLocation>
</comment>
<evidence type="ECO:0000256" key="11">
    <source>
        <dbReference type="ARBA" id="ARBA00055477"/>
    </source>
</evidence>
<comment type="caution">
    <text evidence="13">Lacks conserved residue(s) required for the propagation of feature annotation.</text>
</comment>
<dbReference type="InterPro" id="IPR017853">
    <property type="entry name" value="GH"/>
</dbReference>
<evidence type="ECO:0000256" key="5">
    <source>
        <dbReference type="ARBA" id="ARBA00022761"/>
    </source>
</evidence>
<evidence type="ECO:0000259" key="15">
    <source>
        <dbReference type="PROSITE" id="PS51211"/>
    </source>
</evidence>
<evidence type="ECO:0000256" key="10">
    <source>
        <dbReference type="ARBA" id="ARBA00023295"/>
    </source>
</evidence>
<dbReference type="GO" id="GO:0045735">
    <property type="term" value="F:nutrient reservoir activity"/>
    <property type="evidence" value="ECO:0007669"/>
    <property type="project" value="UniProtKB-KW"/>
</dbReference>
<feature type="compositionally biased region" description="Low complexity" evidence="14">
    <location>
        <begin position="581"/>
        <end position="590"/>
    </location>
</feature>
<keyword evidence="5" id="KW-0758">Storage protein</keyword>
<dbReference type="SMART" id="SM00216">
    <property type="entry name" value="VWD"/>
    <property type="match status" value="1"/>
</dbReference>
<evidence type="ECO:0000256" key="3">
    <source>
        <dbReference type="ARBA" id="ARBA00022553"/>
    </source>
</evidence>
<dbReference type="InterPro" id="IPR015816">
    <property type="entry name" value="Vitellinogen_b-sht_N"/>
</dbReference>